<proteinExistence type="predicted"/>
<reference evidence="3 4" key="1">
    <citation type="submission" date="2020-08" db="EMBL/GenBank/DDBJ databases">
        <title>Plant Genome Project.</title>
        <authorList>
            <person name="Zhang R.-G."/>
        </authorList>
    </citation>
    <scope>NUCLEOTIDE SEQUENCE [LARGE SCALE GENOMIC DNA]</scope>
    <source>
        <tissue evidence="3">Rhizome</tissue>
    </source>
</reference>
<comment type="caution">
    <text evidence="3">The sequence shown here is derived from an EMBL/GenBank/DDBJ whole genome shotgun (WGS) entry which is preliminary data.</text>
</comment>
<evidence type="ECO:0000313" key="4">
    <source>
        <dbReference type="Proteomes" id="UP000734854"/>
    </source>
</evidence>
<evidence type="ECO:0000256" key="1">
    <source>
        <dbReference type="SAM" id="MobiDB-lite"/>
    </source>
</evidence>
<protein>
    <recommendedName>
        <fullName evidence="2">Bulb-type lectin domain-containing protein</fullName>
    </recommendedName>
</protein>
<organism evidence="3 4">
    <name type="scientific">Zingiber officinale</name>
    <name type="common">Ginger</name>
    <name type="synonym">Amomum zingiber</name>
    <dbReference type="NCBI Taxonomy" id="94328"/>
    <lineage>
        <taxon>Eukaryota</taxon>
        <taxon>Viridiplantae</taxon>
        <taxon>Streptophyta</taxon>
        <taxon>Embryophyta</taxon>
        <taxon>Tracheophyta</taxon>
        <taxon>Spermatophyta</taxon>
        <taxon>Magnoliopsida</taxon>
        <taxon>Liliopsida</taxon>
        <taxon>Zingiberales</taxon>
        <taxon>Zingiberaceae</taxon>
        <taxon>Zingiber</taxon>
    </lineage>
</organism>
<dbReference type="InterPro" id="IPR001480">
    <property type="entry name" value="Bulb-type_lectin_dom"/>
</dbReference>
<dbReference type="EMBL" id="JACMSC010000016">
    <property type="protein sequence ID" value="KAG6480595.1"/>
    <property type="molecule type" value="Genomic_DNA"/>
</dbReference>
<dbReference type="Pfam" id="PF01453">
    <property type="entry name" value="B_lectin"/>
    <property type="match status" value="1"/>
</dbReference>
<sequence length="214" mass="23342">MAQPLSPRAKPSCWVFSAPADGTSAYGITRCQSRPSCGSQTVGAPSLAAVESSPYPPTDRSPSSLTKNSTVLWSSSSLSASGSLSSPVAQLLDDGNFVIQESGSSSSDRFWQSFDYPTDTLLPGMKLGWNLTSGLNRNLTAWTSETDPAPSGYTMGMDLDGYPEIFLWTGTTKKWRAGSWNGLRFSGIPEMKGYDKLYWSINKLFVEHYILYYP</sequence>
<dbReference type="PANTHER" id="PTHR32444:SF183">
    <property type="entry name" value="APPLE DOMAIN-CONTAINING PROTEIN"/>
    <property type="match status" value="1"/>
</dbReference>
<feature type="domain" description="Bulb-type lectin" evidence="2">
    <location>
        <begin position="66"/>
        <end position="142"/>
    </location>
</feature>
<gene>
    <name evidence="3" type="ORF">ZIOFF_057179</name>
</gene>
<evidence type="ECO:0000313" key="3">
    <source>
        <dbReference type="EMBL" id="KAG6480595.1"/>
    </source>
</evidence>
<dbReference type="AlphaFoldDB" id="A0A8J5F2V9"/>
<dbReference type="OrthoDB" id="785331at2759"/>
<dbReference type="PANTHER" id="PTHR32444">
    <property type="entry name" value="BULB-TYPE LECTIN DOMAIN-CONTAINING PROTEIN"/>
    <property type="match status" value="1"/>
</dbReference>
<evidence type="ECO:0000259" key="2">
    <source>
        <dbReference type="Pfam" id="PF01453"/>
    </source>
</evidence>
<dbReference type="Proteomes" id="UP000734854">
    <property type="component" value="Unassembled WGS sequence"/>
</dbReference>
<accession>A0A8J5F2V9</accession>
<keyword evidence="4" id="KW-1185">Reference proteome</keyword>
<name>A0A8J5F2V9_ZINOF</name>
<feature type="region of interest" description="Disordered" evidence="1">
    <location>
        <begin position="48"/>
        <end position="67"/>
    </location>
</feature>